<sequence>MSSPSSALPVSATHAPRDGAPAPARSSRRRNLAGRVVTVAAAVAVAVGAVSLGAWESTREHAVVDARDPGAVNAEPPPPPPPADPAPVLARLNPQFITGAEVAQSPTGLTVTGTVPEATVATESSTRALAAHLNTLTRDACADSVSVTTAENLRIDLWGFCFSAVPDEELADLLVYAVESEATHIAVAESPSPNFQRHATLTWMPASSVSYDRALDSWEELTKPESLGYIALAAHGTGRMGEYMDSADVTADGLIWGWNSTSPRHPVD</sequence>
<dbReference type="KEGG" id="cmd:B841_09050"/>
<protein>
    <submittedName>
        <fullName evidence="2">Uncharacterized protein</fullName>
    </submittedName>
</protein>
<feature type="region of interest" description="Disordered" evidence="1">
    <location>
        <begin position="1"/>
        <end position="31"/>
    </location>
</feature>
<gene>
    <name evidence="2" type="ORF">B841_09050</name>
</gene>
<reference evidence="2 3" key="1">
    <citation type="submission" date="2012-11" db="EMBL/GenBank/DDBJ databases">
        <title>The complete genome sequence of Corynebacterium maris Coryn-1 (=DSM 45190).</title>
        <authorList>
            <person name="Schaffert L."/>
            <person name="Albersmeier A."/>
            <person name="Kalinowski J."/>
            <person name="Ruckert C."/>
        </authorList>
    </citation>
    <scope>NUCLEOTIDE SEQUENCE [LARGE SCALE GENOMIC DNA]</scope>
    <source>
        <strain evidence="3">Coryn-1</strain>
    </source>
</reference>
<evidence type="ECO:0000256" key="1">
    <source>
        <dbReference type="SAM" id="MobiDB-lite"/>
    </source>
</evidence>
<name>S5TKQ4_9CORY</name>
<evidence type="ECO:0000313" key="2">
    <source>
        <dbReference type="EMBL" id="AGS35283.1"/>
    </source>
</evidence>
<accession>S5TKQ4</accession>
<dbReference type="PATRIC" id="fig|1224163.3.peg.1820"/>
<dbReference type="EMBL" id="CP003924">
    <property type="protein sequence ID" value="AGS35283.1"/>
    <property type="molecule type" value="Genomic_DNA"/>
</dbReference>
<evidence type="ECO:0000313" key="3">
    <source>
        <dbReference type="Proteomes" id="UP000015388"/>
    </source>
</evidence>
<dbReference type="eggNOG" id="ENOG5032BDB">
    <property type="taxonomic scope" value="Bacteria"/>
</dbReference>
<dbReference type="OrthoDB" id="4406142at2"/>
<organism evidence="2 3">
    <name type="scientific">Corynebacterium maris DSM 45190</name>
    <dbReference type="NCBI Taxonomy" id="1224163"/>
    <lineage>
        <taxon>Bacteria</taxon>
        <taxon>Bacillati</taxon>
        <taxon>Actinomycetota</taxon>
        <taxon>Actinomycetes</taxon>
        <taxon>Mycobacteriales</taxon>
        <taxon>Corynebacteriaceae</taxon>
        <taxon>Corynebacterium</taxon>
    </lineage>
</organism>
<dbReference type="RefSeq" id="WP_020935216.1">
    <property type="nucleotide sequence ID" value="NC_021915.1"/>
</dbReference>
<dbReference type="STRING" id="1224163.B841_09050"/>
<dbReference type="HOGENOM" id="CLU_952219_0_0_11"/>
<keyword evidence="3" id="KW-1185">Reference proteome</keyword>
<proteinExistence type="predicted"/>
<dbReference type="Proteomes" id="UP000015388">
    <property type="component" value="Chromosome"/>
</dbReference>
<dbReference type="AlphaFoldDB" id="S5TKQ4"/>